<reference evidence="6 7" key="1">
    <citation type="submission" date="2014-04" db="EMBL/GenBank/DDBJ databases">
        <authorList>
            <consortium name="DOE Joint Genome Institute"/>
            <person name="Kuo A."/>
            <person name="Kohler A."/>
            <person name="Costa M.D."/>
            <person name="Nagy L.G."/>
            <person name="Floudas D."/>
            <person name="Copeland A."/>
            <person name="Barry K.W."/>
            <person name="Cichocki N."/>
            <person name="Veneault-Fourrey C."/>
            <person name="LaButti K."/>
            <person name="Lindquist E.A."/>
            <person name="Lipzen A."/>
            <person name="Lundell T."/>
            <person name="Morin E."/>
            <person name="Murat C."/>
            <person name="Sun H."/>
            <person name="Tunlid A."/>
            <person name="Henrissat B."/>
            <person name="Grigoriev I.V."/>
            <person name="Hibbett D.S."/>
            <person name="Martin F."/>
            <person name="Nordberg H.P."/>
            <person name="Cantor M.N."/>
            <person name="Hua S.X."/>
        </authorList>
    </citation>
    <scope>NUCLEOTIDE SEQUENCE [LARGE SCALE GENOMIC DNA]</scope>
    <source>
        <strain evidence="6 7">441</strain>
    </source>
</reference>
<dbReference type="InterPro" id="IPR043502">
    <property type="entry name" value="DNA/RNA_pol_sf"/>
</dbReference>
<proteinExistence type="predicted"/>
<dbReference type="GO" id="GO:0004190">
    <property type="term" value="F:aspartic-type endopeptidase activity"/>
    <property type="evidence" value="ECO:0007669"/>
    <property type="project" value="UniProtKB-KW"/>
</dbReference>
<accession>A0A0C9YUU3</accession>
<dbReference type="Pfam" id="PF14223">
    <property type="entry name" value="Retrotran_gag_2"/>
    <property type="match status" value="1"/>
</dbReference>
<evidence type="ECO:0000256" key="2">
    <source>
        <dbReference type="SAM" id="MobiDB-lite"/>
    </source>
</evidence>
<dbReference type="HOGENOM" id="CLU_001650_5_0_1"/>
<dbReference type="STRING" id="765257.A0A0C9YUU3"/>
<reference evidence="7" key="2">
    <citation type="submission" date="2015-01" db="EMBL/GenBank/DDBJ databases">
        <title>Evolutionary Origins and Diversification of the Mycorrhizal Mutualists.</title>
        <authorList>
            <consortium name="DOE Joint Genome Institute"/>
            <consortium name="Mycorrhizal Genomics Consortium"/>
            <person name="Kohler A."/>
            <person name="Kuo A."/>
            <person name="Nagy L.G."/>
            <person name="Floudas D."/>
            <person name="Copeland A."/>
            <person name="Barry K.W."/>
            <person name="Cichocki N."/>
            <person name="Veneault-Fourrey C."/>
            <person name="LaButti K."/>
            <person name="Lindquist E.A."/>
            <person name="Lipzen A."/>
            <person name="Lundell T."/>
            <person name="Morin E."/>
            <person name="Murat C."/>
            <person name="Riley R."/>
            <person name="Ohm R."/>
            <person name="Sun H."/>
            <person name="Tunlid A."/>
            <person name="Henrissat B."/>
            <person name="Grigoriev I.V."/>
            <person name="Hibbett D.S."/>
            <person name="Martin F."/>
        </authorList>
    </citation>
    <scope>NUCLEOTIDE SEQUENCE [LARGE SCALE GENOMIC DNA]</scope>
    <source>
        <strain evidence="7">441</strain>
    </source>
</reference>
<dbReference type="EMBL" id="KN833964">
    <property type="protein sequence ID" value="KIK13957.1"/>
    <property type="molecule type" value="Genomic_DNA"/>
</dbReference>
<feature type="region of interest" description="Disordered" evidence="2">
    <location>
        <begin position="821"/>
        <end position="866"/>
    </location>
</feature>
<dbReference type="SUPFAM" id="SSF56672">
    <property type="entry name" value="DNA/RNA polymerases"/>
    <property type="match status" value="1"/>
</dbReference>
<feature type="domain" description="Retroviral polymerase SH3-like" evidence="5">
    <location>
        <begin position="760"/>
        <end position="816"/>
    </location>
</feature>
<gene>
    <name evidence="6" type="ORF">PISMIDRAFT_17636</name>
</gene>
<evidence type="ECO:0000313" key="7">
    <source>
        <dbReference type="Proteomes" id="UP000054018"/>
    </source>
</evidence>
<dbReference type="Pfam" id="PF25597">
    <property type="entry name" value="SH3_retrovirus"/>
    <property type="match status" value="1"/>
</dbReference>
<dbReference type="InterPro" id="IPR013103">
    <property type="entry name" value="RVT_2"/>
</dbReference>
<evidence type="ECO:0008006" key="8">
    <source>
        <dbReference type="Google" id="ProtNLM"/>
    </source>
</evidence>
<sequence>MGKFENIPELQGTENYYEWRQQTEQLLLGQGVYNHVSNGTNPFDYVQYALACPCPLIPIVLTPTEQEALKTWFKDNGLAKSIILRKINSSVLTLIPDNVSITAREVWNTLAELYDRSDVSLQFSLRAQISTFQMKGASDTEKYVALHTHANDRLARMGARPSEADTIYALLRGLPKTGIWPVIQKNIETELECIASQSAWLPPANTPITPRNPFAPSQQSTNPFLTPSRYFAPQYSQHPVPLVVGMYTFKHAAQTIIKEAMQMMNEGSTPGPGSEYANAAVQGGRGEVNLLTGLRKTKNNPSGTACTTPICVGRKQTNHDWSNCFQQGRGKAGQAPWQRDKTQVGGTQVAAVVTQTGVPATSQAQSAGGQTSTQIAAAAVPCPLSNNCFRDLSCAVLEELSEGQAADLTSLATVMSSTILDSGTTTHLIRDPLFFWTFARDSTVSMRMANQGSLGTEGHGDCIAILKLGDKQIHLRLQGCLYAPNAVANLLSVGRMVEHGWEVRFKGGPNRCELLHSNESLGHINMRGQLCFLNVEFVRPSGQGPAETSGLTAFAPTTLTWDLWHARLGHAGGDIARFLPLTASGVQVSSNATQMRCKSCIIAKHPRQPYPPSTLLPTRGFLELVHTDLCGPFPVPTLHGKDQAYDAWLMVKARWENKFNVRAACEKLGSNIGDRWHMHISRTARRNRQYALRTVEGRALAALNQAGLSAAYFGEAVLTVGYLWNLTSTHILPDNKTPFEMLHRQHRYKPDLSHLRVFGCCCFSRIPPERRAKNGPHSSLALFMGYPDGIKGWQLRDCATGTFFNSRDVVFDEGSVMCRGDSSLDRSSSQSRVDTPQVPTPIPSTADAPQAELRRSTRPRVLTEKGKALAREAQVMRDRFEMARTRTAAAPDTSKGVDSDVSKGVSIVEEEDEDGDEAFLEHQVNLIVTEQSHLSIRSDRRRDPSQPGYDMSVPPATYEEAMKRSDCIGWREAMERELGMMKEMGVWKLVEPPPDRKLVGNRWVFEFKPVNLKGGSKYKARLVAQGFSQVPGIDFHQTYAPVARQVSVKLLVALAAQHDWELDCFDAKRAFLHGKLSEEIYMRQPRGFEQYNEAGMLLVCSLLRSLYGLKQAAFDWYVTLCDLLRELGFTRSDVDLAVFFFDKTGDDGLRIQALPRLGKVEDRREMREVWIHQESYIDHICEEYGLADANLVSLPMDLNHPFGRDQDVYPNVPDLAHAYRKVIGELTYLATCSRPDIAQAVQRLAQQCACAEPCHFATAKRLLHYLKGTKPLRIHYGNPNVDHSPHTFTDSDWATCPANRASVTGYVWFFYGGPIAHASKKQQTLALSSMEAEYMALAACVQEGLWLQSALRSLRQAFNPPFIIHADNTGAVSLSSNPINHPRTKHIDVRYHFLREHVTKGEFTPRWIPTQRNVADILMKPLAHMSFQSH</sequence>
<evidence type="ECO:0000313" key="6">
    <source>
        <dbReference type="EMBL" id="KIK13957.1"/>
    </source>
</evidence>
<dbReference type="OrthoDB" id="97058at2759"/>
<dbReference type="CDD" id="cd09272">
    <property type="entry name" value="RNase_HI_RT_Ty1"/>
    <property type="match status" value="1"/>
</dbReference>
<keyword evidence="1" id="KW-0645">Protease</keyword>
<evidence type="ECO:0000259" key="5">
    <source>
        <dbReference type="Pfam" id="PF25597"/>
    </source>
</evidence>
<protein>
    <recommendedName>
        <fullName evidence="8">Reverse transcriptase Ty1/copia-type domain-containing protein</fullName>
    </recommendedName>
</protein>
<feature type="domain" description="Retrovirus-related Pol polyprotein from transposon TNT 1-94-like beta-barrel" evidence="4">
    <location>
        <begin position="419"/>
        <end position="500"/>
    </location>
</feature>
<keyword evidence="1" id="KW-0378">Hydrolase</keyword>
<evidence type="ECO:0000259" key="3">
    <source>
        <dbReference type="Pfam" id="PF07727"/>
    </source>
</evidence>
<dbReference type="InterPro" id="IPR054722">
    <property type="entry name" value="PolX-like_BBD"/>
</dbReference>
<dbReference type="PANTHER" id="PTHR11439">
    <property type="entry name" value="GAG-POL-RELATED RETROTRANSPOSON"/>
    <property type="match status" value="1"/>
</dbReference>
<evidence type="ECO:0000259" key="4">
    <source>
        <dbReference type="Pfam" id="PF22936"/>
    </source>
</evidence>
<name>A0A0C9YUU3_9AGAM</name>
<keyword evidence="7" id="KW-1185">Reference proteome</keyword>
<feature type="region of interest" description="Disordered" evidence="2">
    <location>
        <begin position="935"/>
        <end position="954"/>
    </location>
</feature>
<dbReference type="InterPro" id="IPR057670">
    <property type="entry name" value="SH3_retrovirus"/>
</dbReference>
<dbReference type="Proteomes" id="UP000054018">
    <property type="component" value="Unassembled WGS sequence"/>
</dbReference>
<dbReference type="Pfam" id="PF22936">
    <property type="entry name" value="Pol_BBD"/>
    <property type="match status" value="1"/>
</dbReference>
<feature type="compositionally biased region" description="Low complexity" evidence="2">
    <location>
        <begin position="821"/>
        <end position="834"/>
    </location>
</feature>
<dbReference type="Pfam" id="PF07727">
    <property type="entry name" value="RVT_2"/>
    <property type="match status" value="1"/>
</dbReference>
<keyword evidence="1" id="KW-0064">Aspartyl protease</keyword>
<dbReference type="PANTHER" id="PTHR11439:SF483">
    <property type="entry name" value="PEPTIDE SYNTHASE GLIP-LIKE, PUTATIVE (AFU_ORTHOLOGUE AFUA_3G12920)-RELATED"/>
    <property type="match status" value="1"/>
</dbReference>
<feature type="domain" description="Reverse transcriptase Ty1/copia-type" evidence="3">
    <location>
        <begin position="986"/>
        <end position="1140"/>
    </location>
</feature>
<organism evidence="6 7">
    <name type="scientific">Pisolithus microcarpus 441</name>
    <dbReference type="NCBI Taxonomy" id="765257"/>
    <lineage>
        <taxon>Eukaryota</taxon>
        <taxon>Fungi</taxon>
        <taxon>Dikarya</taxon>
        <taxon>Basidiomycota</taxon>
        <taxon>Agaricomycotina</taxon>
        <taxon>Agaricomycetes</taxon>
        <taxon>Agaricomycetidae</taxon>
        <taxon>Boletales</taxon>
        <taxon>Sclerodermatineae</taxon>
        <taxon>Pisolithaceae</taxon>
        <taxon>Pisolithus</taxon>
    </lineage>
</organism>
<evidence type="ECO:0000256" key="1">
    <source>
        <dbReference type="ARBA" id="ARBA00022750"/>
    </source>
</evidence>